<proteinExistence type="predicted"/>
<dbReference type="EMBL" id="QGGW01000001">
    <property type="protein sequence ID" value="PWK62891.1"/>
    <property type="molecule type" value="Genomic_DNA"/>
</dbReference>
<dbReference type="Proteomes" id="UP000245708">
    <property type="component" value="Unassembled WGS sequence"/>
</dbReference>
<keyword evidence="1" id="KW-1133">Transmembrane helix</keyword>
<reference evidence="2 3" key="1">
    <citation type="submission" date="2018-05" db="EMBL/GenBank/DDBJ databases">
        <title>Genomic Encyclopedia of Type Strains, Phase IV (KMG-IV): sequencing the most valuable type-strain genomes for metagenomic binning, comparative biology and taxonomic classification.</title>
        <authorList>
            <person name="Goeker M."/>
        </authorList>
    </citation>
    <scope>NUCLEOTIDE SEQUENCE [LARGE SCALE GENOMIC DNA]</scope>
    <source>
        <strain evidence="2 3">DSM 16097</strain>
    </source>
</reference>
<keyword evidence="1" id="KW-0812">Transmembrane</keyword>
<feature type="transmembrane region" description="Helical" evidence="1">
    <location>
        <begin position="76"/>
        <end position="94"/>
    </location>
</feature>
<evidence type="ECO:0000313" key="2">
    <source>
        <dbReference type="EMBL" id="PWK62891.1"/>
    </source>
</evidence>
<sequence length="151" mass="15475">MRAIILLAGVAMAASWGLTWFEPPFAGSDISPMSLVSDGVIALSADAAWQTWVFVGGFAAAGLAALSAILGRGSAILALAAGLSPLVVLGDAILRADATRRDLGLPVPVDFGDLAQSWDVLQDFVRMGLYAYAGGAALLLLAGLSVFASRR</sequence>
<organism evidence="2 3">
    <name type="scientific">Roseicyclus mahoneyensis</name>
    <dbReference type="NCBI Taxonomy" id="164332"/>
    <lineage>
        <taxon>Bacteria</taxon>
        <taxon>Pseudomonadati</taxon>
        <taxon>Pseudomonadota</taxon>
        <taxon>Alphaproteobacteria</taxon>
        <taxon>Rhodobacterales</taxon>
        <taxon>Roseobacteraceae</taxon>
        <taxon>Roseicyclus</taxon>
    </lineage>
</organism>
<keyword evidence="1" id="KW-0472">Membrane</keyword>
<keyword evidence="3" id="KW-1185">Reference proteome</keyword>
<dbReference type="OrthoDB" id="7865856at2"/>
<protein>
    <submittedName>
        <fullName evidence="2">Uncharacterized protein</fullName>
    </submittedName>
</protein>
<name>A0A316GR63_9RHOB</name>
<evidence type="ECO:0000313" key="3">
    <source>
        <dbReference type="Proteomes" id="UP000245708"/>
    </source>
</evidence>
<dbReference type="AlphaFoldDB" id="A0A316GR63"/>
<feature type="transmembrane region" description="Helical" evidence="1">
    <location>
        <begin position="129"/>
        <end position="148"/>
    </location>
</feature>
<gene>
    <name evidence="2" type="ORF">C7455_101930</name>
</gene>
<feature type="transmembrane region" description="Helical" evidence="1">
    <location>
        <begin position="49"/>
        <end position="69"/>
    </location>
</feature>
<dbReference type="RefSeq" id="WP_109665902.1">
    <property type="nucleotide sequence ID" value="NZ_QGGW01000001.1"/>
</dbReference>
<comment type="caution">
    <text evidence="2">The sequence shown here is derived from an EMBL/GenBank/DDBJ whole genome shotgun (WGS) entry which is preliminary data.</text>
</comment>
<evidence type="ECO:0000256" key="1">
    <source>
        <dbReference type="SAM" id="Phobius"/>
    </source>
</evidence>
<accession>A0A316GR63</accession>